<dbReference type="EMBL" id="CP115450">
    <property type="protein sequence ID" value="WBP91334.1"/>
    <property type="molecule type" value="Genomic_DNA"/>
</dbReference>
<reference evidence="2" key="1">
    <citation type="submission" date="2022-12" db="EMBL/GenBank/DDBJ databases">
        <authorList>
            <person name="Mo P."/>
        </authorList>
    </citation>
    <scope>NUCLEOTIDE SEQUENCE [LARGE SCALE GENOMIC DNA]</scope>
    <source>
        <strain evidence="2">HUAS 3-15</strain>
    </source>
</reference>
<keyword evidence="2" id="KW-1185">Reference proteome</keyword>
<protein>
    <submittedName>
        <fullName evidence="1">Uncharacterized protein</fullName>
    </submittedName>
</protein>
<gene>
    <name evidence="1" type="ORF">O1G21_39275</name>
</gene>
<proteinExistence type="predicted"/>
<evidence type="ECO:0000313" key="2">
    <source>
        <dbReference type="Proteomes" id="UP001212821"/>
    </source>
</evidence>
<organism evidence="1 2">
    <name type="scientific">Kitasatospora cathayae</name>
    <dbReference type="NCBI Taxonomy" id="3004092"/>
    <lineage>
        <taxon>Bacteria</taxon>
        <taxon>Bacillati</taxon>
        <taxon>Actinomycetota</taxon>
        <taxon>Actinomycetes</taxon>
        <taxon>Kitasatosporales</taxon>
        <taxon>Streptomycetaceae</taxon>
        <taxon>Kitasatospora</taxon>
    </lineage>
</organism>
<evidence type="ECO:0000313" key="1">
    <source>
        <dbReference type="EMBL" id="WBP91334.1"/>
    </source>
</evidence>
<dbReference type="Proteomes" id="UP001212821">
    <property type="component" value="Chromosome"/>
</dbReference>
<dbReference type="RefSeq" id="WP_270150610.1">
    <property type="nucleotide sequence ID" value="NZ_CP115450.1"/>
</dbReference>
<name>A0ABY7QF02_9ACTN</name>
<sequence length="60" mass="6655">MVQHLLQPTGSSTPPLNCLNSVRNIGTISLFDADVANEMYSLKDGQWHNMGKDAPTQWKP</sequence>
<accession>A0ABY7QF02</accession>